<evidence type="ECO:0000256" key="1">
    <source>
        <dbReference type="SAM" id="Coils"/>
    </source>
</evidence>
<evidence type="ECO:0000313" key="3">
    <source>
        <dbReference type="Proteomes" id="UP000321408"/>
    </source>
</evidence>
<evidence type="ECO:0000313" key="2">
    <source>
        <dbReference type="EMBL" id="QEE17180.1"/>
    </source>
</evidence>
<dbReference type="Proteomes" id="UP000321408">
    <property type="component" value="Chromosome"/>
</dbReference>
<accession>A0A5B9DEG0</accession>
<organism evidence="2 3">
    <name type="scientific">Promethearchaeum syntrophicum</name>
    <dbReference type="NCBI Taxonomy" id="2594042"/>
    <lineage>
        <taxon>Archaea</taxon>
        <taxon>Promethearchaeati</taxon>
        <taxon>Promethearchaeota</taxon>
        <taxon>Promethearchaeia</taxon>
        <taxon>Promethearchaeales</taxon>
        <taxon>Promethearchaeaceae</taxon>
        <taxon>Promethearchaeum</taxon>
    </lineage>
</organism>
<sequence>MTKLEEEIKNFALIKRQKLLSKKFNDNKYIQQMRQEKHQYFLKIIGKRESIPKWQPIAKSLILFLVSIKEIKNQIDLDKIRKESPFLKKYLRDSQFTSYFKENTYTGDSIRQLLSDDIQNKVDLKLQKEKIVKELESKKKKDILDLERKKKKLIITEKKKKEEIKTYFEEKEKNFKSIIDESKEESVEKLINSYKKKSKPFYCSEEWWERLNLDANPFPGNNIGLQGIDKSLYEEIIIKLPIYDKYTNIIVNNRKNLFGKSIFLYADYGGGKSTFFDYLNIEILNADILPIKILIDPDIDAFDIKKNFRKRLYYKISKEFIKKFGVLPDNDYNIENTVKKMQQLIDSTFYSGFVIFIDGIHKTTNPKASLEFLKLLQNTIEYFFDEDLKVCLIVAGKKEWIDQLKKGGEYSGSFTIFEEMQNPNPIQAYEMIYKRLKAFSNSELSFERYINENDIKNLIQIIREEYKRNITFRDIIQEFTERIKTDKLGQIKLYLRLNENDLFKILERFKVNEEIFSSLKEISPKNYPKEILNLLGIIDQEQGIHENSDWFKDNIDLFSILSKNNLIMKKSSSSSFKWILKKKFGKLVKNIEEDYGYQLRHYINDLFTLRKPDHQSFENQVFEELEKLKKLAYAIEPYKSDLLNTYNYINEPYMKLLKALKYETSYKNEGYKGIVEHSEFILMRLLNNIKKITNEYVSPDITPDLIQDFSQSWLSNQYLTDFIIELNDLKSKQILIKSEREKYLVSFKKCFTSLIRCIETQNARNSITIIGNSYLSNNDKRILDECRRFYLIQDYTNTINILWKYFEEKTRLFIFNIYTILYGQKWQSIIGKPILEDIRKQMNQEKKTGMDLSLTELNILFFADRKHYQDIISPNWKTVFGYIFRSFKDKKEFNIFIEDLRNLATKEVHNRPYEIIRQEHEKLRTVLTNSVKFFKDLNNSYNLFLKEESFLRDDNKISFSLHKFLDSQHLTQYICQPSNINQVEKEFNRLIKNNRKIDISSQEDIQNILNCDYRTFFVVLFLGVQNNLWTFKISQGTILTLKNIK</sequence>
<keyword evidence="3" id="KW-1185">Reference proteome</keyword>
<name>A0A5B9DEG0_9ARCH</name>
<dbReference type="KEGG" id="psyt:DSAG12_03012"/>
<dbReference type="AlphaFoldDB" id="A0A5B9DEG0"/>
<reference evidence="2 3" key="1">
    <citation type="journal article" date="2020" name="Nature">
        <title>Isolation of an archaeon at the prokaryote-eukaryote interface.</title>
        <authorList>
            <person name="Imachi H."/>
            <person name="Nobu M.K."/>
            <person name="Nakahara N."/>
            <person name="Morono Y."/>
            <person name="Ogawara M."/>
            <person name="Takaki Y."/>
            <person name="Takano Y."/>
            <person name="Uematsu K."/>
            <person name="Ikuta T."/>
            <person name="Ito M."/>
            <person name="Matsui Y."/>
            <person name="Miyazaki M."/>
            <person name="Murata K."/>
            <person name="Saito Y."/>
            <person name="Sakai S."/>
            <person name="Song C."/>
            <person name="Tasumi E."/>
            <person name="Yamanaka Y."/>
            <person name="Yamaguchi T."/>
            <person name="Kamagata Y."/>
            <person name="Tamaki H."/>
            <person name="Takai K."/>
        </authorList>
    </citation>
    <scope>NUCLEOTIDE SEQUENCE [LARGE SCALE GENOMIC DNA]</scope>
    <source>
        <strain evidence="2 3">MK-D1</strain>
    </source>
</reference>
<dbReference type="RefSeq" id="WP_147664092.1">
    <property type="nucleotide sequence ID" value="NZ_CP042905.2"/>
</dbReference>
<gene>
    <name evidence="2" type="ORF">DSAG12_03012</name>
</gene>
<protein>
    <submittedName>
        <fullName evidence="2">Uncharacterized protein</fullName>
    </submittedName>
</protein>
<reference evidence="2 3" key="2">
    <citation type="journal article" date="2024" name="Int. J. Syst. Evol. Microbiol.">
        <title>Promethearchaeum syntrophicum gen. nov., sp. nov., an anaerobic, obligately syntrophic archaeon, the first isolate of the lineage 'Asgard' archaea, and proposal of the new archaeal phylum Promethearchaeota phyl. nov. and kingdom Promethearchaeati regn. nov.</title>
        <authorList>
            <person name="Imachi H."/>
            <person name="Nobu M.K."/>
            <person name="Kato S."/>
            <person name="Takaki Y."/>
            <person name="Miyazaki M."/>
            <person name="Miyata M."/>
            <person name="Ogawara M."/>
            <person name="Saito Y."/>
            <person name="Sakai S."/>
            <person name="Tahara Y.O."/>
            <person name="Takano Y."/>
            <person name="Tasumi E."/>
            <person name="Uematsu K."/>
            <person name="Yoshimura T."/>
            <person name="Itoh T."/>
            <person name="Ohkuma M."/>
            <person name="Takai K."/>
        </authorList>
    </citation>
    <scope>NUCLEOTIDE SEQUENCE [LARGE SCALE GENOMIC DNA]</scope>
    <source>
        <strain evidence="2 3">MK-D1</strain>
    </source>
</reference>
<proteinExistence type="predicted"/>
<feature type="coiled-coil region" evidence="1">
    <location>
        <begin position="121"/>
        <end position="163"/>
    </location>
</feature>
<dbReference type="EMBL" id="CP042905">
    <property type="protein sequence ID" value="QEE17180.1"/>
    <property type="molecule type" value="Genomic_DNA"/>
</dbReference>
<dbReference type="GeneID" id="41330988"/>
<keyword evidence="1" id="KW-0175">Coiled coil</keyword>